<protein>
    <recommendedName>
        <fullName evidence="5">DNA 3'-5' helicase</fullName>
        <ecNumber evidence="5">5.6.2.4</ecNumber>
    </recommendedName>
</protein>
<dbReference type="AlphaFoldDB" id="A0A8H5CRC1"/>
<evidence type="ECO:0000256" key="2">
    <source>
        <dbReference type="ARBA" id="ARBA00023125"/>
    </source>
</evidence>
<dbReference type="EC" id="5.6.2.4" evidence="5"/>
<gene>
    <name evidence="7" type="ORF">D9758_015146</name>
</gene>
<dbReference type="PANTHER" id="PTHR13710">
    <property type="entry name" value="DNA HELICASE RECQ FAMILY MEMBER"/>
    <property type="match status" value="1"/>
</dbReference>
<name>A0A8H5CRC1_9AGAR</name>
<dbReference type="InterPro" id="IPR011545">
    <property type="entry name" value="DEAD/DEAH_box_helicase_dom"/>
</dbReference>
<evidence type="ECO:0000256" key="3">
    <source>
        <dbReference type="ARBA" id="ARBA00023235"/>
    </source>
</evidence>
<dbReference type="PANTHER" id="PTHR13710:SF105">
    <property type="entry name" value="ATP-DEPENDENT DNA HELICASE Q1"/>
    <property type="match status" value="1"/>
</dbReference>
<dbReference type="EMBL" id="JAACJM010000110">
    <property type="protein sequence ID" value="KAF5345638.1"/>
    <property type="molecule type" value="Genomic_DNA"/>
</dbReference>
<comment type="similarity">
    <text evidence="1">Belongs to the helicase family. RecQ subfamily.</text>
</comment>
<dbReference type="Proteomes" id="UP000559256">
    <property type="component" value="Unassembled WGS sequence"/>
</dbReference>
<dbReference type="Gene3D" id="3.40.50.300">
    <property type="entry name" value="P-loop containing nucleotide triphosphate hydrolases"/>
    <property type="match status" value="1"/>
</dbReference>
<dbReference type="GO" id="GO:0005737">
    <property type="term" value="C:cytoplasm"/>
    <property type="evidence" value="ECO:0007669"/>
    <property type="project" value="TreeGrafter"/>
</dbReference>
<dbReference type="GO" id="GO:0009378">
    <property type="term" value="F:four-way junction helicase activity"/>
    <property type="evidence" value="ECO:0007669"/>
    <property type="project" value="TreeGrafter"/>
</dbReference>
<dbReference type="GO" id="GO:0043138">
    <property type="term" value="F:3'-5' DNA helicase activity"/>
    <property type="evidence" value="ECO:0007669"/>
    <property type="project" value="UniProtKB-EC"/>
</dbReference>
<comment type="catalytic activity">
    <reaction evidence="4">
        <text>Couples ATP hydrolysis with the unwinding of duplex DNA by translocating in the 3'-5' direction.</text>
        <dbReference type="EC" id="5.6.2.4"/>
    </reaction>
</comment>
<dbReference type="GO" id="GO:0000724">
    <property type="term" value="P:double-strand break repair via homologous recombination"/>
    <property type="evidence" value="ECO:0007669"/>
    <property type="project" value="TreeGrafter"/>
</dbReference>
<keyword evidence="8" id="KW-1185">Reference proteome</keyword>
<evidence type="ECO:0000313" key="8">
    <source>
        <dbReference type="Proteomes" id="UP000559256"/>
    </source>
</evidence>
<evidence type="ECO:0000256" key="4">
    <source>
        <dbReference type="ARBA" id="ARBA00034617"/>
    </source>
</evidence>
<sequence>MSTQGSPKVDEACLQTAKTRLCEVFDIPSLRTHQEAAALNIIRGQSTIYDVPTGGGKTLAFYLSLFYHWDPQHPPSAYQKSMIVVSPLNALMDAQKKALEERGIPATALNSGGGKAEDIFGVRLRNALCVNKLTYLLETRGWDQVHQVLRRFRLARTCALKVVSRNGSAEPALQEELYTGRYVGFARSSSSSSMPLSS</sequence>
<proteinExistence type="inferred from homology"/>
<dbReference type="Pfam" id="PF00270">
    <property type="entry name" value="DEAD"/>
    <property type="match status" value="1"/>
</dbReference>
<organism evidence="7 8">
    <name type="scientific">Tetrapyrgos nigripes</name>
    <dbReference type="NCBI Taxonomy" id="182062"/>
    <lineage>
        <taxon>Eukaryota</taxon>
        <taxon>Fungi</taxon>
        <taxon>Dikarya</taxon>
        <taxon>Basidiomycota</taxon>
        <taxon>Agaricomycotina</taxon>
        <taxon>Agaricomycetes</taxon>
        <taxon>Agaricomycetidae</taxon>
        <taxon>Agaricales</taxon>
        <taxon>Marasmiineae</taxon>
        <taxon>Marasmiaceae</taxon>
        <taxon>Tetrapyrgos</taxon>
    </lineage>
</organism>
<comment type="caution">
    <text evidence="7">The sequence shown here is derived from an EMBL/GenBank/DDBJ whole genome shotgun (WGS) entry which is preliminary data.</text>
</comment>
<keyword evidence="2" id="KW-0238">DNA-binding</keyword>
<evidence type="ECO:0000256" key="1">
    <source>
        <dbReference type="ARBA" id="ARBA00005446"/>
    </source>
</evidence>
<dbReference type="OrthoDB" id="10261556at2759"/>
<dbReference type="InterPro" id="IPR027417">
    <property type="entry name" value="P-loop_NTPase"/>
</dbReference>
<accession>A0A8H5CRC1</accession>
<evidence type="ECO:0000256" key="5">
    <source>
        <dbReference type="ARBA" id="ARBA00034808"/>
    </source>
</evidence>
<dbReference type="SUPFAM" id="SSF52540">
    <property type="entry name" value="P-loop containing nucleoside triphosphate hydrolases"/>
    <property type="match status" value="1"/>
</dbReference>
<dbReference type="GO" id="GO:0005694">
    <property type="term" value="C:chromosome"/>
    <property type="evidence" value="ECO:0007669"/>
    <property type="project" value="TreeGrafter"/>
</dbReference>
<feature type="domain" description="DEAD/DEAH-box helicase" evidence="6">
    <location>
        <begin position="32"/>
        <end position="108"/>
    </location>
</feature>
<evidence type="ECO:0000313" key="7">
    <source>
        <dbReference type="EMBL" id="KAF5345638.1"/>
    </source>
</evidence>
<dbReference type="GO" id="GO:0003677">
    <property type="term" value="F:DNA binding"/>
    <property type="evidence" value="ECO:0007669"/>
    <property type="project" value="UniProtKB-KW"/>
</dbReference>
<reference evidence="7 8" key="1">
    <citation type="journal article" date="2020" name="ISME J.">
        <title>Uncovering the hidden diversity of litter-decomposition mechanisms in mushroom-forming fungi.</title>
        <authorList>
            <person name="Floudas D."/>
            <person name="Bentzer J."/>
            <person name="Ahren D."/>
            <person name="Johansson T."/>
            <person name="Persson P."/>
            <person name="Tunlid A."/>
        </authorList>
    </citation>
    <scope>NUCLEOTIDE SEQUENCE [LARGE SCALE GENOMIC DNA]</scope>
    <source>
        <strain evidence="7 8">CBS 291.85</strain>
    </source>
</reference>
<keyword evidence="3" id="KW-0413">Isomerase</keyword>
<dbReference type="GO" id="GO:0005524">
    <property type="term" value="F:ATP binding"/>
    <property type="evidence" value="ECO:0007669"/>
    <property type="project" value="InterPro"/>
</dbReference>
<evidence type="ECO:0000259" key="6">
    <source>
        <dbReference type="Pfam" id="PF00270"/>
    </source>
</evidence>